<dbReference type="PANTHER" id="PTHR15371:SF0">
    <property type="entry name" value="SD19278P"/>
    <property type="match status" value="1"/>
</dbReference>
<keyword evidence="4" id="KW-0472">Membrane</keyword>
<feature type="region of interest" description="Disordered" evidence="5">
    <location>
        <begin position="1"/>
        <end position="45"/>
    </location>
</feature>
<dbReference type="GO" id="GO:0030150">
    <property type="term" value="P:protein import into mitochondrial matrix"/>
    <property type="evidence" value="ECO:0007669"/>
    <property type="project" value="TreeGrafter"/>
</dbReference>
<evidence type="ECO:0000313" key="6">
    <source>
        <dbReference type="EMBL" id="GMG23127.1"/>
    </source>
</evidence>
<organism evidence="6 7">
    <name type="scientific">Ambrosiozyma monospora</name>
    <name type="common">Yeast</name>
    <name type="synonym">Endomycopsis monosporus</name>
    <dbReference type="NCBI Taxonomy" id="43982"/>
    <lineage>
        <taxon>Eukaryota</taxon>
        <taxon>Fungi</taxon>
        <taxon>Dikarya</taxon>
        <taxon>Ascomycota</taxon>
        <taxon>Saccharomycotina</taxon>
        <taxon>Pichiomycetes</taxon>
        <taxon>Pichiales</taxon>
        <taxon>Pichiaceae</taxon>
        <taxon>Ambrosiozyma</taxon>
    </lineage>
</organism>
<dbReference type="GO" id="GO:0005744">
    <property type="term" value="C:TIM23 mitochondrial import inner membrane translocase complex"/>
    <property type="evidence" value="ECO:0007669"/>
    <property type="project" value="TreeGrafter"/>
</dbReference>
<feature type="compositionally biased region" description="Basic and acidic residues" evidence="5">
    <location>
        <begin position="9"/>
        <end position="18"/>
    </location>
</feature>
<dbReference type="InterPro" id="IPR045238">
    <property type="entry name" value="Tim23-like"/>
</dbReference>
<evidence type="ECO:0000256" key="2">
    <source>
        <dbReference type="ARBA" id="ARBA00022692"/>
    </source>
</evidence>
<dbReference type="Pfam" id="PF02466">
    <property type="entry name" value="Tim17"/>
    <property type="match status" value="1"/>
</dbReference>
<comment type="subcellular location">
    <subcellularLocation>
        <location evidence="1">Membrane</location>
        <topology evidence="1">Multi-pass membrane protein</topology>
    </subcellularLocation>
</comment>
<evidence type="ECO:0000256" key="5">
    <source>
        <dbReference type="SAM" id="MobiDB-lite"/>
    </source>
</evidence>
<evidence type="ECO:0000313" key="7">
    <source>
        <dbReference type="Proteomes" id="UP001165063"/>
    </source>
</evidence>
<evidence type="ECO:0000256" key="4">
    <source>
        <dbReference type="ARBA" id="ARBA00023136"/>
    </source>
</evidence>
<protein>
    <submittedName>
        <fullName evidence="6">Unnamed protein product</fullName>
    </submittedName>
</protein>
<dbReference type="Proteomes" id="UP001165063">
    <property type="component" value="Unassembled WGS sequence"/>
</dbReference>
<comment type="caution">
    <text evidence="6">The sequence shown here is derived from an EMBL/GenBank/DDBJ whole genome shotgun (WGS) entry which is preliminary data.</text>
</comment>
<evidence type="ECO:0000256" key="1">
    <source>
        <dbReference type="ARBA" id="ARBA00004141"/>
    </source>
</evidence>
<reference evidence="6" key="1">
    <citation type="submission" date="2023-04" db="EMBL/GenBank/DDBJ databases">
        <title>Ambrosiozyma monospora NBRC 1965.</title>
        <authorList>
            <person name="Ichikawa N."/>
            <person name="Sato H."/>
            <person name="Tonouchi N."/>
        </authorList>
    </citation>
    <scope>NUCLEOTIDE SEQUENCE</scope>
    <source>
        <strain evidence="6">NBRC 1965</strain>
    </source>
</reference>
<dbReference type="OrthoDB" id="159299at2759"/>
<proteinExistence type="predicted"/>
<name>A0A9W7DIQ3_AMBMO</name>
<evidence type="ECO:0000256" key="3">
    <source>
        <dbReference type="ARBA" id="ARBA00022989"/>
    </source>
</evidence>
<dbReference type="AlphaFoldDB" id="A0A9W7DIQ3"/>
<keyword evidence="2" id="KW-0812">Transmembrane</keyword>
<dbReference type="GO" id="GO:0008320">
    <property type="term" value="F:protein transmembrane transporter activity"/>
    <property type="evidence" value="ECO:0007669"/>
    <property type="project" value="TreeGrafter"/>
</dbReference>
<sequence>MSWLFGAPPKKEEAKEVVLDDNSGVVPSIQDPTSNSNSINNNNNSQDVSSILQSQYLDPASLHPLAGLDKEIEYLDLDDEKLNTVSGTSNGILPSRGWTDDLCYGSGAVYVLGLTTGGLKGFNEGLKQIANNQRLEYQPFKLKLNTILNHVTKHGPQWGNSAGVLGIYYNGIDSMLDACRGVHDDYNSLASGFLSGLIFKCTKGPKAMGYSSVLMTLAAGTWCGFKRYVNGPPDGSERFQ</sequence>
<feature type="compositionally biased region" description="Low complexity" evidence="5">
    <location>
        <begin position="34"/>
        <end position="45"/>
    </location>
</feature>
<accession>A0A9W7DIQ3</accession>
<dbReference type="EMBL" id="BSXU01001043">
    <property type="protein sequence ID" value="GMG23127.1"/>
    <property type="molecule type" value="Genomic_DNA"/>
</dbReference>
<keyword evidence="7" id="KW-1185">Reference proteome</keyword>
<dbReference type="PANTHER" id="PTHR15371">
    <property type="entry name" value="TIM23"/>
    <property type="match status" value="1"/>
</dbReference>
<gene>
    <name evidence="6" type="ORF">Amon01_000274600</name>
</gene>
<keyword evidence="3" id="KW-1133">Transmembrane helix</keyword>